<dbReference type="AlphaFoldDB" id="A0A0C2BUG2"/>
<dbReference type="FunFam" id="2.102.10.10:FF:000014">
    <property type="entry name" value="Oxidoreductase, FAD dependent"/>
    <property type="match status" value="1"/>
</dbReference>
<keyword evidence="1" id="KW-0001">2Fe-2S</keyword>
<dbReference type="InterPro" id="IPR036922">
    <property type="entry name" value="Rieske_2Fe-2S_sf"/>
</dbReference>
<keyword evidence="2" id="KW-0479">Metal-binding</keyword>
<dbReference type="Gene3D" id="3.30.9.10">
    <property type="entry name" value="D-Amino Acid Oxidase, subunit A, domain 2"/>
    <property type="match status" value="1"/>
</dbReference>
<dbReference type="SUPFAM" id="SSF51905">
    <property type="entry name" value="FAD/NAD(P)-binding domain"/>
    <property type="match status" value="1"/>
</dbReference>
<dbReference type="Gene3D" id="3.50.50.60">
    <property type="entry name" value="FAD/NAD(P)-binding domain"/>
    <property type="match status" value="1"/>
</dbReference>
<dbReference type="GO" id="GO:0046872">
    <property type="term" value="F:metal ion binding"/>
    <property type="evidence" value="ECO:0007669"/>
    <property type="project" value="UniProtKB-KW"/>
</dbReference>
<organism evidence="8 9">
    <name type="scientific">Noviherbaspirillum autotrophicum</name>
    <dbReference type="NCBI Taxonomy" id="709839"/>
    <lineage>
        <taxon>Bacteria</taxon>
        <taxon>Pseudomonadati</taxon>
        <taxon>Pseudomonadota</taxon>
        <taxon>Betaproteobacteria</taxon>
        <taxon>Burkholderiales</taxon>
        <taxon>Oxalobacteraceae</taxon>
        <taxon>Noviherbaspirillum</taxon>
    </lineage>
</organism>
<feature type="domain" description="Rieske" evidence="7">
    <location>
        <begin position="414"/>
        <end position="496"/>
    </location>
</feature>
<comment type="caution">
    <text evidence="8">The sequence shown here is derived from an EMBL/GenBank/DDBJ whole genome shotgun (WGS) entry which is preliminary data.</text>
</comment>
<dbReference type="STRING" id="709839.TSA66_11890"/>
<dbReference type="Pfam" id="PF01266">
    <property type="entry name" value="DAO"/>
    <property type="match status" value="1"/>
</dbReference>
<dbReference type="InterPro" id="IPR005805">
    <property type="entry name" value="Rieske_Fe-S_prot_C"/>
</dbReference>
<dbReference type="InterPro" id="IPR036188">
    <property type="entry name" value="FAD/NAD-bd_sf"/>
</dbReference>
<evidence type="ECO:0000256" key="6">
    <source>
        <dbReference type="ARBA" id="ARBA00023157"/>
    </source>
</evidence>
<gene>
    <name evidence="8" type="ORF">TSA66_11890</name>
</gene>
<dbReference type="Gene3D" id="2.102.10.10">
    <property type="entry name" value="Rieske [2Fe-2S] iron-sulphur domain"/>
    <property type="match status" value="1"/>
</dbReference>
<dbReference type="PANTHER" id="PTHR13847:SF274">
    <property type="entry name" value="RIESKE 2FE-2S IRON-SULFUR PROTEIN YHFW-RELATED"/>
    <property type="match status" value="1"/>
</dbReference>
<dbReference type="GO" id="GO:0016020">
    <property type="term" value="C:membrane"/>
    <property type="evidence" value="ECO:0007669"/>
    <property type="project" value="InterPro"/>
</dbReference>
<dbReference type="PROSITE" id="PS51296">
    <property type="entry name" value="RIESKE"/>
    <property type="match status" value="1"/>
</dbReference>
<dbReference type="PRINTS" id="PR00162">
    <property type="entry name" value="RIESKE"/>
</dbReference>
<dbReference type="EMBL" id="JWJG01000028">
    <property type="protein sequence ID" value="KIF83674.1"/>
    <property type="molecule type" value="Genomic_DNA"/>
</dbReference>
<dbReference type="Pfam" id="PF00355">
    <property type="entry name" value="Rieske"/>
    <property type="match status" value="1"/>
</dbReference>
<evidence type="ECO:0000256" key="3">
    <source>
        <dbReference type="ARBA" id="ARBA00023002"/>
    </source>
</evidence>
<name>A0A0C2BUG2_9BURK</name>
<keyword evidence="3" id="KW-0560">Oxidoreductase</keyword>
<dbReference type="InterPro" id="IPR017941">
    <property type="entry name" value="Rieske_2Fe-2S"/>
</dbReference>
<evidence type="ECO:0000256" key="1">
    <source>
        <dbReference type="ARBA" id="ARBA00022714"/>
    </source>
</evidence>
<dbReference type="InterPro" id="IPR006076">
    <property type="entry name" value="FAD-dep_OxRdtase"/>
</dbReference>
<evidence type="ECO:0000256" key="4">
    <source>
        <dbReference type="ARBA" id="ARBA00023004"/>
    </source>
</evidence>
<dbReference type="InterPro" id="IPR038010">
    <property type="entry name" value="YhfW_C"/>
</dbReference>
<evidence type="ECO:0000256" key="2">
    <source>
        <dbReference type="ARBA" id="ARBA00022723"/>
    </source>
</evidence>
<keyword evidence="5" id="KW-0411">Iron-sulfur</keyword>
<sequence>MTRRSIWNRASDELTFAPLADDLEVDVAIVGGGITGITTAALLARAGRRVAVLEAVRVGYGSSGYSTGNLYATVDTYLHHVADKWGWDRTRQVVQSRRMAIDLIEQNIFDYHIRCQFLRQPWVLYSTDSSAHEDDMIEREYQACLKCGLDARVSNEAPLPYSINKALVVAHQAQFHPLHYVRQLAAAIRSERCHIYEGTPVVEIDQNHALVRTAQHTVHAQHVVMATHTPKGFNTLQTELAPYREYAVAAALAEKQLSGGIFWSAGAERTSTRLVEIDGRPHVLLIGERHKSGQREDTDAAWRKLEQLLRARFDAQAVEYRWSAQHYRPADGLPYIGPSIGSGHLYLATGFATDGLTYGTLAAILLSEQIAGRSTEYDELYSPRRFTPVKSVGKFLKENLNVAGYYVKDYIKGGEAKALAEVRCGEGRVIEIDGDKLAVYRDDAGDLHAVSPVCTHLKCIVHWNRAERSWDCPCHGSRFSHEGDVLEGPALAPLERRTIAGLDGAAPKAG</sequence>
<dbReference type="SUPFAM" id="SSF50022">
    <property type="entry name" value="ISP domain"/>
    <property type="match status" value="1"/>
</dbReference>
<dbReference type="CDD" id="cd03477">
    <property type="entry name" value="Rieske_YhfW_C"/>
    <property type="match status" value="1"/>
</dbReference>
<reference evidence="8 9" key="1">
    <citation type="submission" date="2014-12" db="EMBL/GenBank/DDBJ databases">
        <title>Denitrispirillum autotrophicum gen. nov., sp. nov., Denitrifying, Facultatively Autotrophic Bacteria Isolated from Rice Paddy Soil.</title>
        <authorList>
            <person name="Ishii S."/>
            <person name="Ashida N."/>
            <person name="Ohno H."/>
            <person name="Otsuka S."/>
            <person name="Yokota A."/>
            <person name="Senoo K."/>
        </authorList>
    </citation>
    <scope>NUCLEOTIDE SEQUENCE [LARGE SCALE GENOMIC DNA]</scope>
    <source>
        <strain evidence="8 9">TSA66</strain>
    </source>
</reference>
<dbReference type="GO" id="GO:0016491">
    <property type="term" value="F:oxidoreductase activity"/>
    <property type="evidence" value="ECO:0007669"/>
    <property type="project" value="UniProtKB-KW"/>
</dbReference>
<keyword evidence="6" id="KW-1015">Disulfide bond</keyword>
<evidence type="ECO:0000313" key="8">
    <source>
        <dbReference type="EMBL" id="KIF83674.1"/>
    </source>
</evidence>
<evidence type="ECO:0000256" key="5">
    <source>
        <dbReference type="ARBA" id="ARBA00023014"/>
    </source>
</evidence>
<dbReference type="PANTHER" id="PTHR13847">
    <property type="entry name" value="SARCOSINE DEHYDROGENASE-RELATED"/>
    <property type="match status" value="1"/>
</dbReference>
<dbReference type="GO" id="GO:0005737">
    <property type="term" value="C:cytoplasm"/>
    <property type="evidence" value="ECO:0007669"/>
    <property type="project" value="TreeGrafter"/>
</dbReference>
<dbReference type="GO" id="GO:0051537">
    <property type="term" value="F:2 iron, 2 sulfur cluster binding"/>
    <property type="evidence" value="ECO:0007669"/>
    <property type="project" value="UniProtKB-KW"/>
</dbReference>
<dbReference type="Proteomes" id="UP000031572">
    <property type="component" value="Unassembled WGS sequence"/>
</dbReference>
<keyword evidence="4" id="KW-0408">Iron</keyword>
<evidence type="ECO:0000259" key="7">
    <source>
        <dbReference type="PROSITE" id="PS51296"/>
    </source>
</evidence>
<evidence type="ECO:0000313" key="9">
    <source>
        <dbReference type="Proteomes" id="UP000031572"/>
    </source>
</evidence>
<accession>A0A0C2BUG2</accession>
<keyword evidence="9" id="KW-1185">Reference proteome</keyword>
<proteinExistence type="predicted"/>
<protein>
    <recommendedName>
        <fullName evidence="7">Rieske domain-containing protein</fullName>
    </recommendedName>
</protein>